<dbReference type="Proteomes" id="UP000663887">
    <property type="component" value="Unassembled WGS sequence"/>
</dbReference>
<feature type="repeat" description="TPR" evidence="3">
    <location>
        <begin position="47"/>
        <end position="80"/>
    </location>
</feature>
<sequence length="196" mass="22931">MGAVFRIEFMEPMSNKLWHVKLISASEKDTAQLDDLARCLKRDINNVSYYLLFGKILRDMGQYEQAEKFYELLLSELPSNHQDIATVYSCLGLTIAKTQKRIIDELIAGIFIERRKYQFGLRYYQLVREMFDCVYPRNHSRILLRRAEVYNNIGYVYAEINQFLLALKYCKISVDIDTKLRPSNHPSVATGMNNIP</sequence>
<dbReference type="PANTHER" id="PTHR45641:SF19">
    <property type="entry name" value="NEPHROCYSTIN-3"/>
    <property type="match status" value="1"/>
</dbReference>
<reference evidence="4" key="1">
    <citation type="submission" date="2021-02" db="EMBL/GenBank/DDBJ databases">
        <authorList>
            <person name="Nowell W R."/>
        </authorList>
    </citation>
    <scope>NUCLEOTIDE SEQUENCE</scope>
</reference>
<dbReference type="Gene3D" id="1.25.40.10">
    <property type="entry name" value="Tetratricopeptide repeat domain"/>
    <property type="match status" value="2"/>
</dbReference>
<evidence type="ECO:0000256" key="2">
    <source>
        <dbReference type="ARBA" id="ARBA00022803"/>
    </source>
</evidence>
<dbReference type="PROSITE" id="PS50005">
    <property type="entry name" value="TPR"/>
    <property type="match status" value="1"/>
</dbReference>
<keyword evidence="2 3" id="KW-0802">TPR repeat</keyword>
<dbReference type="EMBL" id="CAJNRG010010920">
    <property type="protein sequence ID" value="CAF2127705.1"/>
    <property type="molecule type" value="Genomic_DNA"/>
</dbReference>
<name>A0A816W1E9_9BILA</name>
<dbReference type="PANTHER" id="PTHR45641">
    <property type="entry name" value="TETRATRICOPEPTIDE REPEAT PROTEIN (AFU_ORTHOLOGUE AFUA_6G03870)"/>
    <property type="match status" value="1"/>
</dbReference>
<dbReference type="AlphaFoldDB" id="A0A816W1E9"/>
<dbReference type="SMART" id="SM00028">
    <property type="entry name" value="TPR"/>
    <property type="match status" value="2"/>
</dbReference>
<dbReference type="InterPro" id="IPR019734">
    <property type="entry name" value="TPR_rpt"/>
</dbReference>
<comment type="caution">
    <text evidence="4">The sequence shown here is derived from an EMBL/GenBank/DDBJ whole genome shotgun (WGS) entry which is preliminary data.</text>
</comment>
<organism evidence="4 5">
    <name type="scientific">Rotaria magnacalcarata</name>
    <dbReference type="NCBI Taxonomy" id="392030"/>
    <lineage>
        <taxon>Eukaryota</taxon>
        <taxon>Metazoa</taxon>
        <taxon>Spiralia</taxon>
        <taxon>Gnathifera</taxon>
        <taxon>Rotifera</taxon>
        <taxon>Eurotatoria</taxon>
        <taxon>Bdelloidea</taxon>
        <taxon>Philodinida</taxon>
        <taxon>Philodinidae</taxon>
        <taxon>Rotaria</taxon>
    </lineage>
</organism>
<evidence type="ECO:0000256" key="1">
    <source>
        <dbReference type="ARBA" id="ARBA00022737"/>
    </source>
</evidence>
<accession>A0A816W1E9</accession>
<dbReference type="SUPFAM" id="SSF48452">
    <property type="entry name" value="TPR-like"/>
    <property type="match status" value="1"/>
</dbReference>
<evidence type="ECO:0000256" key="3">
    <source>
        <dbReference type="PROSITE-ProRule" id="PRU00339"/>
    </source>
</evidence>
<keyword evidence="1" id="KW-0677">Repeat</keyword>
<gene>
    <name evidence="4" type="ORF">XDN619_LOCUS24132</name>
</gene>
<evidence type="ECO:0000313" key="5">
    <source>
        <dbReference type="Proteomes" id="UP000663887"/>
    </source>
</evidence>
<dbReference type="Pfam" id="PF13181">
    <property type="entry name" value="TPR_8"/>
    <property type="match status" value="2"/>
</dbReference>
<evidence type="ECO:0000313" key="4">
    <source>
        <dbReference type="EMBL" id="CAF2127705.1"/>
    </source>
</evidence>
<protein>
    <submittedName>
        <fullName evidence="4">Uncharacterized protein</fullName>
    </submittedName>
</protein>
<dbReference type="InterPro" id="IPR011990">
    <property type="entry name" value="TPR-like_helical_dom_sf"/>
</dbReference>
<proteinExistence type="predicted"/>